<dbReference type="Proteomes" id="UP001195483">
    <property type="component" value="Unassembled WGS sequence"/>
</dbReference>
<proteinExistence type="predicted"/>
<name>A0AAE0W7V1_9BIVA</name>
<dbReference type="EMBL" id="JAEAOA010002343">
    <property type="protein sequence ID" value="KAK3605353.1"/>
    <property type="molecule type" value="Genomic_DNA"/>
</dbReference>
<reference evidence="1" key="3">
    <citation type="submission" date="2023-05" db="EMBL/GenBank/DDBJ databases">
        <authorList>
            <person name="Smith C.H."/>
        </authorList>
    </citation>
    <scope>NUCLEOTIDE SEQUENCE</scope>
    <source>
        <strain evidence="1">CHS0354</strain>
        <tissue evidence="1">Mantle</tissue>
    </source>
</reference>
<dbReference type="AlphaFoldDB" id="A0AAE0W7V1"/>
<accession>A0AAE0W7V1</accession>
<organism evidence="1 2">
    <name type="scientific">Potamilus streckersoni</name>
    <dbReference type="NCBI Taxonomy" id="2493646"/>
    <lineage>
        <taxon>Eukaryota</taxon>
        <taxon>Metazoa</taxon>
        <taxon>Spiralia</taxon>
        <taxon>Lophotrochozoa</taxon>
        <taxon>Mollusca</taxon>
        <taxon>Bivalvia</taxon>
        <taxon>Autobranchia</taxon>
        <taxon>Heteroconchia</taxon>
        <taxon>Palaeoheterodonta</taxon>
        <taxon>Unionida</taxon>
        <taxon>Unionoidea</taxon>
        <taxon>Unionidae</taxon>
        <taxon>Ambleminae</taxon>
        <taxon>Lampsilini</taxon>
        <taxon>Potamilus</taxon>
    </lineage>
</organism>
<protein>
    <submittedName>
        <fullName evidence="1">Uncharacterized protein</fullName>
    </submittedName>
</protein>
<evidence type="ECO:0000313" key="1">
    <source>
        <dbReference type="EMBL" id="KAK3605353.1"/>
    </source>
</evidence>
<sequence>MRVLTLFSLVTHFGEYVKQILNWAGVFDSAGFSPNITIGILTTAIGIRTTAIGIRTTAIGIRTTAVYLHTLVTTIVPLNPDSPPAVCPAFITSLASRGVVH</sequence>
<reference evidence="1" key="1">
    <citation type="journal article" date="2021" name="Genome Biol. Evol.">
        <title>A High-Quality Reference Genome for a Parasitic Bivalve with Doubly Uniparental Inheritance (Bivalvia: Unionida).</title>
        <authorList>
            <person name="Smith C.H."/>
        </authorList>
    </citation>
    <scope>NUCLEOTIDE SEQUENCE</scope>
    <source>
        <strain evidence="1">CHS0354</strain>
    </source>
</reference>
<keyword evidence="2" id="KW-1185">Reference proteome</keyword>
<comment type="caution">
    <text evidence="1">The sequence shown here is derived from an EMBL/GenBank/DDBJ whole genome shotgun (WGS) entry which is preliminary data.</text>
</comment>
<gene>
    <name evidence="1" type="ORF">CHS0354_040941</name>
</gene>
<reference evidence="1" key="2">
    <citation type="journal article" date="2021" name="Genome Biol. Evol.">
        <title>Developing a high-quality reference genome for a parasitic bivalve with doubly uniparental inheritance (Bivalvia: Unionida).</title>
        <authorList>
            <person name="Smith C.H."/>
        </authorList>
    </citation>
    <scope>NUCLEOTIDE SEQUENCE</scope>
    <source>
        <strain evidence="1">CHS0354</strain>
        <tissue evidence="1">Mantle</tissue>
    </source>
</reference>
<evidence type="ECO:0000313" key="2">
    <source>
        <dbReference type="Proteomes" id="UP001195483"/>
    </source>
</evidence>